<dbReference type="SUPFAM" id="SSF53850">
    <property type="entry name" value="Periplasmic binding protein-like II"/>
    <property type="match status" value="1"/>
</dbReference>
<evidence type="ECO:0000313" key="2">
    <source>
        <dbReference type="EMBL" id="OZI73848.1"/>
    </source>
</evidence>
<gene>
    <name evidence="2" type="ORF">CAL24_18605</name>
</gene>
<dbReference type="PANTHER" id="PTHR42928">
    <property type="entry name" value="TRICARBOXYLATE-BINDING PROTEIN"/>
    <property type="match status" value="1"/>
</dbReference>
<dbReference type="Gene3D" id="3.40.190.10">
    <property type="entry name" value="Periplasmic binding protein-like II"/>
    <property type="match status" value="1"/>
</dbReference>
<dbReference type="InterPro" id="IPR005064">
    <property type="entry name" value="BUG"/>
</dbReference>
<dbReference type="PANTHER" id="PTHR42928:SF5">
    <property type="entry name" value="BLR1237 PROTEIN"/>
    <property type="match status" value="1"/>
</dbReference>
<dbReference type="PIRSF" id="PIRSF017082">
    <property type="entry name" value="YflP"/>
    <property type="match status" value="1"/>
</dbReference>
<keyword evidence="3" id="KW-1185">Reference proteome</keyword>
<protein>
    <submittedName>
        <fullName evidence="2">ABC transporter substrate-binding protein</fullName>
    </submittedName>
</protein>
<accession>A0A261VI61</accession>
<sequence>MNESRPSGARRALLGALGLAALGAPWLLRAESAARPVRLILPVGVGSGVDTIVRSAGPALNAAFGASVVIENQPGAGGIVGTTALVRSTADGTNLGVVSNNHVIFPSVYKSVPFDPIADITPISVIGTTPLLVVVNPAKLPQGNVQDLVAALRAKPDAYNYASSGNGTILHLAAEMFLQQAGLRIRHIPYKGVGPMVTDLISGQVDLGVLSLPSILPHLQSGALKAIGVGGASRSAAIPDIPTIAEQGLPDYHVEGWFALVGPKGLPPTAISRAYQAFGKAYADPEVRKAMAVQGNAIVMKNPADTAAYFRSEMAKYAAIVKAARLEPQ</sequence>
<name>A0A261VI61_9BORD</name>
<dbReference type="Proteomes" id="UP000215633">
    <property type="component" value="Unassembled WGS sequence"/>
</dbReference>
<dbReference type="EMBL" id="NEVT01000007">
    <property type="protein sequence ID" value="OZI73848.1"/>
    <property type="molecule type" value="Genomic_DNA"/>
</dbReference>
<dbReference type="AlphaFoldDB" id="A0A261VI61"/>
<evidence type="ECO:0000313" key="3">
    <source>
        <dbReference type="Proteomes" id="UP000215633"/>
    </source>
</evidence>
<organism evidence="2 3">
    <name type="scientific">Bordetella genomosp. 2</name>
    <dbReference type="NCBI Taxonomy" id="1983456"/>
    <lineage>
        <taxon>Bacteria</taxon>
        <taxon>Pseudomonadati</taxon>
        <taxon>Pseudomonadota</taxon>
        <taxon>Betaproteobacteria</taxon>
        <taxon>Burkholderiales</taxon>
        <taxon>Alcaligenaceae</taxon>
        <taxon>Bordetella</taxon>
    </lineage>
</organism>
<reference evidence="3" key="1">
    <citation type="submission" date="2017-05" db="EMBL/GenBank/DDBJ databases">
        <title>Complete and WGS of Bordetella genogroups.</title>
        <authorList>
            <person name="Spilker T."/>
            <person name="Lipuma J."/>
        </authorList>
    </citation>
    <scope>NUCLEOTIDE SEQUENCE [LARGE SCALE GENOMIC DNA]</scope>
    <source>
        <strain evidence="3">AU8256</strain>
    </source>
</reference>
<dbReference type="RefSeq" id="WP_094807539.1">
    <property type="nucleotide sequence ID" value="NZ_NEVT01000007.1"/>
</dbReference>
<dbReference type="CDD" id="cd13578">
    <property type="entry name" value="PBP2_Bug27"/>
    <property type="match status" value="1"/>
</dbReference>
<evidence type="ECO:0000256" key="1">
    <source>
        <dbReference type="ARBA" id="ARBA00006987"/>
    </source>
</evidence>
<dbReference type="Gene3D" id="3.40.190.150">
    <property type="entry name" value="Bordetella uptake gene, domain 1"/>
    <property type="match status" value="1"/>
</dbReference>
<proteinExistence type="inferred from homology"/>
<comment type="similarity">
    <text evidence="1">Belongs to the UPF0065 (bug) family.</text>
</comment>
<dbReference type="Pfam" id="PF03401">
    <property type="entry name" value="TctC"/>
    <property type="match status" value="1"/>
</dbReference>
<comment type="caution">
    <text evidence="2">The sequence shown here is derived from an EMBL/GenBank/DDBJ whole genome shotgun (WGS) entry which is preliminary data.</text>
</comment>
<dbReference type="InterPro" id="IPR042100">
    <property type="entry name" value="Bug_dom1"/>
</dbReference>